<evidence type="ECO:0000259" key="3">
    <source>
        <dbReference type="Pfam" id="PF00724"/>
    </source>
</evidence>
<dbReference type="Pfam" id="PF00724">
    <property type="entry name" value="Oxidored_FMN"/>
    <property type="match status" value="1"/>
</dbReference>
<evidence type="ECO:0000256" key="2">
    <source>
        <dbReference type="ARBA" id="ARBA00023002"/>
    </source>
</evidence>
<dbReference type="InterPro" id="IPR051799">
    <property type="entry name" value="NADH_flavin_oxidoreductase"/>
</dbReference>
<dbReference type="EMBL" id="FPBD01000006">
    <property type="protein sequence ID" value="SFT99831.1"/>
    <property type="molecule type" value="Genomic_DNA"/>
</dbReference>
<keyword evidence="5" id="KW-1185">Reference proteome</keyword>
<accession>A0A1I7CK74</accession>
<protein>
    <submittedName>
        <fullName evidence="4">2,4-dienoyl-CoA reductase</fullName>
    </submittedName>
</protein>
<dbReference type="AlphaFoldDB" id="A0A1I7CK74"/>
<dbReference type="CDD" id="cd04733">
    <property type="entry name" value="OYE_like_2_FMN"/>
    <property type="match status" value="1"/>
</dbReference>
<organism evidence="4 5">
    <name type="scientific">Pseudovibrio denitrificans</name>
    <dbReference type="NCBI Taxonomy" id="258256"/>
    <lineage>
        <taxon>Bacteria</taxon>
        <taxon>Pseudomonadati</taxon>
        <taxon>Pseudomonadota</taxon>
        <taxon>Alphaproteobacteria</taxon>
        <taxon>Hyphomicrobiales</taxon>
        <taxon>Stappiaceae</taxon>
        <taxon>Pseudovibrio</taxon>
    </lineage>
</organism>
<dbReference type="SUPFAM" id="SSF51395">
    <property type="entry name" value="FMN-linked oxidoreductases"/>
    <property type="match status" value="1"/>
</dbReference>
<feature type="domain" description="NADH:flavin oxidoreductase/NADH oxidase N-terminal" evidence="3">
    <location>
        <begin position="29"/>
        <end position="356"/>
    </location>
</feature>
<dbReference type="InterPro" id="IPR001155">
    <property type="entry name" value="OxRdtase_FMN_N"/>
</dbReference>
<proteinExistence type="predicted"/>
<evidence type="ECO:0000256" key="1">
    <source>
        <dbReference type="ARBA" id="ARBA00022630"/>
    </source>
</evidence>
<dbReference type="PANTHER" id="PTHR43656">
    <property type="entry name" value="BINDING OXIDOREDUCTASE, PUTATIVE (AFU_ORTHOLOGUE AFUA_2G08260)-RELATED"/>
    <property type="match status" value="1"/>
</dbReference>
<dbReference type="GO" id="GO:0010181">
    <property type="term" value="F:FMN binding"/>
    <property type="evidence" value="ECO:0007669"/>
    <property type="project" value="InterPro"/>
</dbReference>
<evidence type="ECO:0000313" key="5">
    <source>
        <dbReference type="Proteomes" id="UP000183371"/>
    </source>
</evidence>
<dbReference type="Gene3D" id="3.20.20.70">
    <property type="entry name" value="Aldolase class I"/>
    <property type="match status" value="1"/>
</dbReference>
<reference evidence="5" key="1">
    <citation type="submission" date="2016-10" db="EMBL/GenBank/DDBJ databases">
        <authorList>
            <person name="Varghese N."/>
            <person name="Submissions S."/>
        </authorList>
    </citation>
    <scope>NUCLEOTIDE SEQUENCE [LARGE SCALE GENOMIC DNA]</scope>
    <source>
        <strain evidence="5">DSM 17465</strain>
    </source>
</reference>
<dbReference type="Proteomes" id="UP000183371">
    <property type="component" value="Unassembled WGS sequence"/>
</dbReference>
<keyword evidence="1" id="KW-0285">Flavoprotein</keyword>
<name>A0A1I7CK74_9HYPH</name>
<dbReference type="PANTHER" id="PTHR43656:SF2">
    <property type="entry name" value="BINDING OXIDOREDUCTASE, PUTATIVE (AFU_ORTHOLOGUE AFUA_2G08260)-RELATED"/>
    <property type="match status" value="1"/>
</dbReference>
<dbReference type="InterPro" id="IPR013785">
    <property type="entry name" value="Aldolase_TIM"/>
</dbReference>
<dbReference type="GO" id="GO:0016491">
    <property type="term" value="F:oxidoreductase activity"/>
    <property type="evidence" value="ECO:0007669"/>
    <property type="project" value="UniProtKB-KW"/>
</dbReference>
<dbReference type="RefSeq" id="WP_083417119.1">
    <property type="nucleotide sequence ID" value="NZ_FPBD01000006.1"/>
</dbReference>
<sequence length="425" mass="47317">MKRAETNIPEAITTVTAPAKIGSAFMLRNGVTLKNRFFKAAMAEQLADKHHNPKPGLVTLYKTWAEGGAGLLVTGNLMIDRHHLGEPMNVVLDEESDLSLFREWARAGSSNNTQIWAQLNHPGKQVPNFIQKHPVAPSAIPFEGDLQKHFEKPRALKEAEIYKIIGQFARSARLAKEQGFTGVQIHGAHGYLINQFLSTRHNQRGDKWGGSLENRMRFLLEVYYAIRKEVGDEFPIGIKLNSADFAKGGFTEKESMQVIVKLDEVGMDLIEISGGTYESMAMADGGTQKESTRRREAYFLKYAEQARKMSNVPLVVTGGFRSTKGMNDALASGATDLIGVARPMTVQPDMPKRAMANENYSIKLRALTTGFPALDQATVLNLSWYVTQIVRISKGKKTNPNTSEWISIVRSFLNQGIYAFRKLRA</sequence>
<gene>
    <name evidence="4" type="ORF">SAMN05444141_10668</name>
</gene>
<keyword evidence="2" id="KW-0560">Oxidoreductase</keyword>
<evidence type="ECO:0000313" key="4">
    <source>
        <dbReference type="EMBL" id="SFT99831.1"/>
    </source>
</evidence>